<reference evidence="2" key="1">
    <citation type="submission" date="2023-03" db="EMBL/GenBank/DDBJ databases">
        <title>Andean soil-derived lignocellulolytic bacterial consortium as a source of novel taxa and putative plastic-active enzymes.</title>
        <authorList>
            <person name="Diaz-Garcia L."/>
            <person name="Chuvochina M."/>
            <person name="Feuerriegel G."/>
            <person name="Bunk B."/>
            <person name="Sproer C."/>
            <person name="Streit W.R."/>
            <person name="Rodriguez L.M."/>
            <person name="Overmann J."/>
            <person name="Jimenez D.J."/>
        </authorList>
    </citation>
    <scope>NUCLEOTIDE SEQUENCE</scope>
    <source>
        <strain evidence="2">MAG 4610</strain>
    </source>
</reference>
<keyword evidence="1" id="KW-1133">Transmembrane helix</keyword>
<feature type="transmembrane region" description="Helical" evidence="1">
    <location>
        <begin position="144"/>
        <end position="163"/>
    </location>
</feature>
<keyword evidence="1" id="KW-0472">Membrane</keyword>
<dbReference type="AlphaFoldDB" id="A0AAJ5W638"/>
<evidence type="ECO:0000313" key="3">
    <source>
        <dbReference type="Proteomes" id="UP001213972"/>
    </source>
</evidence>
<feature type="transmembrane region" description="Helical" evidence="1">
    <location>
        <begin position="113"/>
        <end position="132"/>
    </location>
</feature>
<evidence type="ECO:0000256" key="1">
    <source>
        <dbReference type="SAM" id="Phobius"/>
    </source>
</evidence>
<organism evidence="2 3">
    <name type="scientific">Candidatus Microbacterium phytovorans</name>
    <dbReference type="NCBI Taxonomy" id="3121374"/>
    <lineage>
        <taxon>Bacteria</taxon>
        <taxon>Bacillati</taxon>
        <taxon>Actinomycetota</taxon>
        <taxon>Actinomycetes</taxon>
        <taxon>Micrococcales</taxon>
        <taxon>Microbacteriaceae</taxon>
        <taxon>Microbacterium</taxon>
    </lineage>
</organism>
<proteinExistence type="predicted"/>
<dbReference type="Proteomes" id="UP001213972">
    <property type="component" value="Chromosome"/>
</dbReference>
<accession>A0AAJ5W638</accession>
<evidence type="ECO:0000313" key="2">
    <source>
        <dbReference type="EMBL" id="WEK14925.1"/>
    </source>
</evidence>
<evidence type="ECO:0008006" key="4">
    <source>
        <dbReference type="Google" id="ProtNLM"/>
    </source>
</evidence>
<name>A0AAJ5W638_9MICO</name>
<feature type="transmembrane region" description="Helical" evidence="1">
    <location>
        <begin position="81"/>
        <end position="106"/>
    </location>
</feature>
<protein>
    <recommendedName>
        <fullName evidence="4">DoxX family protein</fullName>
    </recommendedName>
</protein>
<gene>
    <name evidence="2" type="ORF">P0Y48_06970</name>
</gene>
<keyword evidence="1" id="KW-0812">Transmembrane</keyword>
<sequence>MAVPTATPVPHGGATATPVAEQRALPIAIAVTRMLMGFYFLWAFLDKVFGFGFATPAERAWIHGGSPTTGFLSNATAESPLAGLFTALAGVPLVDWLFMLGLLGVGVTLLTGIGVRLGAIAGVAMLFLMYLAEFPLTLTGATNPLIDSHIIDMGVMAIAFFAVPTQRLSLARTWRAIVGDKTWLW</sequence>
<feature type="transmembrane region" description="Helical" evidence="1">
    <location>
        <begin position="24"/>
        <end position="45"/>
    </location>
</feature>
<dbReference type="EMBL" id="CP119321">
    <property type="protein sequence ID" value="WEK14925.1"/>
    <property type="molecule type" value="Genomic_DNA"/>
</dbReference>